<dbReference type="EMBL" id="LGRB01000020">
    <property type="protein sequence ID" value="OCT44448.1"/>
    <property type="molecule type" value="Genomic_DNA"/>
</dbReference>
<feature type="region of interest" description="Disordered" evidence="1">
    <location>
        <begin position="301"/>
        <end position="412"/>
    </location>
</feature>
<organism evidence="3 4">
    <name type="scientific">Cladophialophora carrionii</name>
    <dbReference type="NCBI Taxonomy" id="86049"/>
    <lineage>
        <taxon>Eukaryota</taxon>
        <taxon>Fungi</taxon>
        <taxon>Dikarya</taxon>
        <taxon>Ascomycota</taxon>
        <taxon>Pezizomycotina</taxon>
        <taxon>Eurotiomycetes</taxon>
        <taxon>Chaetothyriomycetidae</taxon>
        <taxon>Chaetothyriales</taxon>
        <taxon>Herpotrichiellaceae</taxon>
        <taxon>Cladophialophora</taxon>
    </lineage>
</organism>
<feature type="domain" description="Arb2-like" evidence="2">
    <location>
        <begin position="2"/>
        <end position="103"/>
    </location>
</feature>
<evidence type="ECO:0000256" key="1">
    <source>
        <dbReference type="SAM" id="MobiDB-lite"/>
    </source>
</evidence>
<evidence type="ECO:0000259" key="2">
    <source>
        <dbReference type="Pfam" id="PF09757"/>
    </source>
</evidence>
<dbReference type="AlphaFoldDB" id="A0A1C1C7K7"/>
<feature type="domain" description="Arb2-like" evidence="2">
    <location>
        <begin position="161"/>
        <end position="300"/>
    </location>
</feature>
<dbReference type="VEuPathDB" id="FungiDB:G647_07132"/>
<protein>
    <recommendedName>
        <fullName evidence="2">Arb2-like domain-containing protein</fullName>
    </recommendedName>
</protein>
<dbReference type="InterPro" id="IPR016024">
    <property type="entry name" value="ARM-type_fold"/>
</dbReference>
<dbReference type="OrthoDB" id="424012at2759"/>
<dbReference type="SUPFAM" id="SSF48371">
    <property type="entry name" value="ARM repeat"/>
    <property type="match status" value="1"/>
</dbReference>
<feature type="compositionally biased region" description="Low complexity" evidence="1">
    <location>
        <begin position="386"/>
        <end position="399"/>
    </location>
</feature>
<evidence type="ECO:0000313" key="3">
    <source>
        <dbReference type="EMBL" id="OCT44448.1"/>
    </source>
</evidence>
<keyword evidence="4" id="KW-1185">Reference proteome</keyword>
<comment type="caution">
    <text evidence="3">The sequence shown here is derived from an EMBL/GenBank/DDBJ whole genome shotgun (WGS) entry which is preliminary data.</text>
</comment>
<proteinExistence type="predicted"/>
<reference evidence="4" key="1">
    <citation type="submission" date="2015-07" db="EMBL/GenBank/DDBJ databases">
        <authorList>
            <person name="Teixeira M.M."/>
            <person name="Souza R.C."/>
            <person name="Almeida L.G."/>
            <person name="Vicente V.A."/>
            <person name="de Hoog S."/>
            <person name="Bocca A.L."/>
            <person name="de Almeida S.R."/>
            <person name="Vasconcelos A.T."/>
            <person name="Felipe M.S."/>
        </authorList>
    </citation>
    <scope>NUCLEOTIDE SEQUENCE [LARGE SCALE GENOMIC DNA]</scope>
    <source>
        <strain evidence="4">KSF</strain>
    </source>
</reference>
<sequence>MHLYDKYKLTQLHIFRDTISRSFDQQVLATPNYETKKALIVIFHDSPDLLASNTGISTQQKPHDTWLLTHLRHKVDGTQSYIHWATSQNYGVIDVNIPEFITVPAPGPAAPSPWDQPGIKPEYAAAPLDAASTTMGITTTATAQHPYSTSIEYASGTSDLARREGEKLALYLWENYIEPYAFPHGIFLVGAGNAFHAVAKLISDNDNVYPALLGVVAFSATQPIRPVTSGTNHWVTGWYRENSLVFVSEKHSLWKKEKEGGKVFSKRYGKLVKSPGEVLNGMMLLHRDEVLRWMTERINQRKEAMGSSKEEEEDEDEEEEEDDDDDDENDHHDGEREDGQEDDGGDVDGTKAGAGGDEHGDADAAKNGQASDADTIDDPAVKRESGIGAAASSPSAPGARLSRGDVVMTTEQ</sequence>
<name>A0A1C1C7K7_9EURO</name>
<dbReference type="STRING" id="86049.A0A1C1C7K7"/>
<dbReference type="VEuPathDB" id="FungiDB:CLCR_05803"/>
<gene>
    <name evidence="3" type="ORF">CLCR_05803</name>
</gene>
<dbReference type="Pfam" id="PF09757">
    <property type="entry name" value="Arb2-like"/>
    <property type="match status" value="2"/>
</dbReference>
<dbReference type="Proteomes" id="UP000094526">
    <property type="component" value="Unassembled WGS sequence"/>
</dbReference>
<evidence type="ECO:0000313" key="4">
    <source>
        <dbReference type="Proteomes" id="UP000094526"/>
    </source>
</evidence>
<feature type="compositionally biased region" description="Acidic residues" evidence="1">
    <location>
        <begin position="310"/>
        <end position="328"/>
    </location>
</feature>
<dbReference type="InterPro" id="IPR019154">
    <property type="entry name" value="Arb2-like_domain"/>
</dbReference>
<accession>A0A1C1C7K7</accession>